<name>A0A369KCC5_HYPMA</name>
<dbReference type="InParanoid" id="A0A369KCC5"/>
<dbReference type="OrthoDB" id="3217549at2759"/>
<evidence type="ECO:0000313" key="1">
    <source>
        <dbReference type="EMBL" id="RDB30305.1"/>
    </source>
</evidence>
<evidence type="ECO:0000313" key="2">
    <source>
        <dbReference type="Proteomes" id="UP000076154"/>
    </source>
</evidence>
<dbReference type="STRING" id="39966.A0A369KCC5"/>
<dbReference type="EMBL" id="LUEZ02000005">
    <property type="protein sequence ID" value="RDB30305.1"/>
    <property type="molecule type" value="Genomic_DNA"/>
</dbReference>
<evidence type="ECO:0008006" key="3">
    <source>
        <dbReference type="Google" id="ProtNLM"/>
    </source>
</evidence>
<sequence length="487" mass="53932">MHEIFLHCSSSTTSAVPSRRSAPLNIAWVCGSWRSLALSIPGLWTALEIGTVRGCVPDVAVLLQHWTKLSRGHPLSITYNLPGNNLANYHVLSVPLVPLAARLQHVHFRLEPQFYLSLLCRQLRIELPLLESLTLTSNDALMLWVPPLGSVVNLRQCPLLRRVVLESIPHVHDAPSEAIFYRSVNMAVNINWSIVTSLKIVEPRLCAASAIKILVQCTSLAECELSVGYNSVPVNATPHAVLGHLTSMSVQAKPGSQGTSGIVSILNALTLPALKILVVSTAWVPNDPISTTLISLQQRSHFLLEHFSLSGIIDVVPLGMLFHAVPTLKTVSLHPYDQSIYRSLLLLLESPWPQNDKLLLPHLHSLELSAHALGIYANSSGKLQYHMVLDPDVIHHYRRLSNLRSPMLFAMLRKRFRGSPNSKDGIAQLKNVTLRTYRSSGEVGYGDDQGLQQAWIDDDDEFCALQLTVRKLKEQGIVVQFPVECID</sequence>
<keyword evidence="2" id="KW-1185">Reference proteome</keyword>
<gene>
    <name evidence="1" type="ORF">Hypma_007041</name>
</gene>
<comment type="caution">
    <text evidence="1">The sequence shown here is derived from an EMBL/GenBank/DDBJ whole genome shotgun (WGS) entry which is preliminary data.</text>
</comment>
<reference evidence="1" key="1">
    <citation type="submission" date="2018-04" db="EMBL/GenBank/DDBJ databases">
        <title>Whole genome sequencing of Hypsizygus marmoreus.</title>
        <authorList>
            <person name="Choi I.-G."/>
            <person name="Min B."/>
            <person name="Kim J.-G."/>
            <person name="Kim S."/>
            <person name="Oh Y.-L."/>
            <person name="Kong W.-S."/>
            <person name="Park H."/>
            <person name="Jeong J."/>
            <person name="Song E.-S."/>
        </authorList>
    </citation>
    <scope>NUCLEOTIDE SEQUENCE [LARGE SCALE GENOMIC DNA]</scope>
    <source>
        <strain evidence="1">51987-8</strain>
    </source>
</reference>
<protein>
    <recommendedName>
        <fullName evidence="3">F-box domain-containing protein</fullName>
    </recommendedName>
</protein>
<proteinExistence type="predicted"/>
<dbReference type="Proteomes" id="UP000076154">
    <property type="component" value="Unassembled WGS sequence"/>
</dbReference>
<dbReference type="AlphaFoldDB" id="A0A369KCC5"/>
<organism evidence="1 2">
    <name type="scientific">Hypsizygus marmoreus</name>
    <name type="common">White beech mushroom</name>
    <name type="synonym">Agaricus marmoreus</name>
    <dbReference type="NCBI Taxonomy" id="39966"/>
    <lineage>
        <taxon>Eukaryota</taxon>
        <taxon>Fungi</taxon>
        <taxon>Dikarya</taxon>
        <taxon>Basidiomycota</taxon>
        <taxon>Agaricomycotina</taxon>
        <taxon>Agaricomycetes</taxon>
        <taxon>Agaricomycetidae</taxon>
        <taxon>Agaricales</taxon>
        <taxon>Tricholomatineae</taxon>
        <taxon>Lyophyllaceae</taxon>
        <taxon>Hypsizygus</taxon>
    </lineage>
</organism>
<accession>A0A369KCC5</accession>